<feature type="domain" description="p-hydroxybenzoic acid efflux pump subunit AaeA-like beta-barrel" evidence="3">
    <location>
        <begin position="169"/>
        <end position="264"/>
    </location>
</feature>
<keyword evidence="1" id="KW-0812">Transmembrane</keyword>
<keyword evidence="5" id="KW-1185">Reference proteome</keyword>
<keyword evidence="1" id="KW-1133">Transmembrane helix</keyword>
<dbReference type="PANTHER" id="PTHR30367">
    <property type="entry name" value="P-HYDROXYBENZOIC ACID EFFLUX PUMP SUBUNIT AAEA-RELATED"/>
    <property type="match status" value="1"/>
</dbReference>
<sequence>MMAALRHGKTTIRFWVTSLFCLIILLFIYYIASDRFTPMTRDAYVQAAVIPVAPQVPGEVVEVLVEEGAKVKVGDPLFRIDPEAYQIEVDRLQAKLDHAELALNQQGTTDWERAELRQIKSMLAKANLSLSQTTVRAPAGGLVDNLQLHTGAYATVGRAVMTLVDAENWWIVANFEENALSVIRDGQKVEFGLYLYPGQVFAGRVESIGWGVERGQGIASGRLPQVGNPSRWVSFSQRFQVRITPEGPVAGQPLRVGATARVVVFSGDQGLMNLLAQWLIRLSATTDYLY</sequence>
<dbReference type="Pfam" id="PF25963">
    <property type="entry name" value="Beta-barrel_AAEA"/>
    <property type="match status" value="1"/>
</dbReference>
<dbReference type="RefSeq" id="WP_249712525.1">
    <property type="nucleotide sequence ID" value="NZ_JAMFMB010000032.1"/>
</dbReference>
<proteinExistence type="predicted"/>
<dbReference type="Gene3D" id="2.40.50.100">
    <property type="match status" value="1"/>
</dbReference>
<evidence type="ECO:0000313" key="4">
    <source>
        <dbReference type="EMBL" id="MCL6285595.1"/>
    </source>
</evidence>
<dbReference type="EMBL" id="JAMFMB010000032">
    <property type="protein sequence ID" value="MCL6285595.1"/>
    <property type="molecule type" value="Genomic_DNA"/>
</dbReference>
<dbReference type="Proteomes" id="UP001203880">
    <property type="component" value="Unassembled WGS sequence"/>
</dbReference>
<dbReference type="Gene3D" id="1.10.287.470">
    <property type="entry name" value="Helix hairpin bin"/>
    <property type="match status" value="1"/>
</dbReference>
<name>A0ABT0Q6U9_9RHOB</name>
<dbReference type="Pfam" id="PF25917">
    <property type="entry name" value="BSH_RND"/>
    <property type="match status" value="1"/>
</dbReference>
<evidence type="ECO:0000259" key="2">
    <source>
        <dbReference type="Pfam" id="PF25917"/>
    </source>
</evidence>
<comment type="caution">
    <text evidence="4">The sequence shown here is derived from an EMBL/GenBank/DDBJ whole genome shotgun (WGS) entry which is preliminary data.</text>
</comment>
<dbReference type="InterPro" id="IPR058634">
    <property type="entry name" value="AaeA-lik-b-barrel"/>
</dbReference>
<protein>
    <submittedName>
        <fullName evidence="4">HlyD family secretion protein</fullName>
    </submittedName>
</protein>
<evidence type="ECO:0000313" key="5">
    <source>
        <dbReference type="Proteomes" id="UP001203880"/>
    </source>
</evidence>
<dbReference type="InterPro" id="IPR050393">
    <property type="entry name" value="MFP_Efflux_Pump"/>
</dbReference>
<evidence type="ECO:0000256" key="1">
    <source>
        <dbReference type="SAM" id="Phobius"/>
    </source>
</evidence>
<gene>
    <name evidence="4" type="ORF">M3P21_18860</name>
</gene>
<keyword evidence="1" id="KW-0472">Membrane</keyword>
<evidence type="ECO:0000259" key="3">
    <source>
        <dbReference type="Pfam" id="PF25963"/>
    </source>
</evidence>
<feature type="transmembrane region" description="Helical" evidence="1">
    <location>
        <begin position="12"/>
        <end position="32"/>
    </location>
</feature>
<dbReference type="PANTHER" id="PTHR30367:SF6">
    <property type="entry name" value="SECRETION PROTEIN-RELATED"/>
    <property type="match status" value="1"/>
</dbReference>
<dbReference type="Gene3D" id="2.40.30.170">
    <property type="match status" value="1"/>
</dbReference>
<feature type="domain" description="Multidrug resistance protein MdtA-like barrel-sandwich hybrid" evidence="2">
    <location>
        <begin position="50"/>
        <end position="164"/>
    </location>
</feature>
<dbReference type="InterPro" id="IPR058625">
    <property type="entry name" value="MdtA-like_BSH"/>
</dbReference>
<dbReference type="SUPFAM" id="SSF111369">
    <property type="entry name" value="HlyD-like secretion proteins"/>
    <property type="match status" value="1"/>
</dbReference>
<accession>A0ABT0Q6U9</accession>
<reference evidence="4" key="1">
    <citation type="submission" date="2022-05" db="EMBL/GenBank/DDBJ databases">
        <authorList>
            <person name="Park J.-S."/>
        </authorList>
    </citation>
    <scope>NUCLEOTIDE SEQUENCE</scope>
    <source>
        <strain evidence="4">2012CJ41-6</strain>
    </source>
</reference>
<organism evidence="4 5">
    <name type="scientific">Ruegeria spongiae</name>
    <dbReference type="NCBI Taxonomy" id="2942209"/>
    <lineage>
        <taxon>Bacteria</taxon>
        <taxon>Pseudomonadati</taxon>
        <taxon>Pseudomonadota</taxon>
        <taxon>Alphaproteobacteria</taxon>
        <taxon>Rhodobacterales</taxon>
        <taxon>Roseobacteraceae</taxon>
        <taxon>Ruegeria</taxon>
    </lineage>
</organism>